<reference evidence="4 5" key="1">
    <citation type="submission" date="2018-07" db="EMBL/GenBank/DDBJ databases">
        <title>Marsedoiliclastica nanhaica gen. nov. sp. nov., a novel marine hydrocarbonoclastic bacterium isolated from an in-situ enriched hydrocarbon-degrading consortium in deep-sea sediment.</title>
        <authorList>
            <person name="Dong C."/>
            <person name="Ma T."/>
            <person name="Liu R."/>
            <person name="Shao Z."/>
        </authorList>
    </citation>
    <scope>NUCLEOTIDE SEQUENCE [LARGE SCALE GENOMIC DNA]</scope>
    <source>
        <strain evidence="5">soil36-7</strain>
    </source>
</reference>
<dbReference type="EMBL" id="CP031093">
    <property type="protein sequence ID" value="QCF26724.1"/>
    <property type="molecule type" value="Genomic_DNA"/>
</dbReference>
<keyword evidence="5" id="KW-1185">Reference proteome</keyword>
<dbReference type="OrthoDB" id="9798772at2"/>
<dbReference type="InterPro" id="IPR038277">
    <property type="entry name" value="UreF_sf"/>
</dbReference>
<evidence type="ECO:0000313" key="5">
    <source>
        <dbReference type="Proteomes" id="UP000298049"/>
    </source>
</evidence>
<proteinExistence type="inferred from homology"/>
<evidence type="ECO:0000313" key="4">
    <source>
        <dbReference type="EMBL" id="QCF26724.1"/>
    </source>
</evidence>
<dbReference type="InterPro" id="IPR002639">
    <property type="entry name" value="UreF"/>
</dbReference>
<evidence type="ECO:0000256" key="2">
    <source>
        <dbReference type="ARBA" id="ARBA00023186"/>
    </source>
</evidence>
<keyword evidence="2 3" id="KW-0143">Chaperone</keyword>
<dbReference type="GO" id="GO:0005737">
    <property type="term" value="C:cytoplasm"/>
    <property type="evidence" value="ECO:0007669"/>
    <property type="project" value="UniProtKB-SubCell"/>
</dbReference>
<comment type="similarity">
    <text evidence="3">Belongs to the UreF family.</text>
</comment>
<comment type="subcellular location">
    <subcellularLocation>
        <location evidence="3">Cytoplasm</location>
    </subcellularLocation>
</comment>
<accession>A0A4P7XJJ3</accession>
<comment type="function">
    <text evidence="3">Required for maturation of urease via the functional incorporation of the urease nickel metallocenter.</text>
</comment>
<organism evidence="4 5">
    <name type="scientific">Hydrocarboniclastica marina</name>
    <dbReference type="NCBI Taxonomy" id="2259620"/>
    <lineage>
        <taxon>Bacteria</taxon>
        <taxon>Pseudomonadati</taxon>
        <taxon>Pseudomonadota</taxon>
        <taxon>Gammaproteobacteria</taxon>
        <taxon>Alteromonadales</taxon>
        <taxon>Alteromonadaceae</taxon>
        <taxon>Hydrocarboniclastica</taxon>
    </lineage>
</organism>
<dbReference type="GO" id="GO:0016151">
    <property type="term" value="F:nickel cation binding"/>
    <property type="evidence" value="ECO:0007669"/>
    <property type="project" value="UniProtKB-UniRule"/>
</dbReference>
<dbReference type="PIRSF" id="PIRSF009467">
    <property type="entry name" value="Ureas_acces_UreF"/>
    <property type="match status" value="1"/>
</dbReference>
<dbReference type="Proteomes" id="UP000298049">
    <property type="component" value="Chromosome"/>
</dbReference>
<keyword evidence="3" id="KW-0963">Cytoplasm</keyword>
<evidence type="ECO:0000256" key="3">
    <source>
        <dbReference type="HAMAP-Rule" id="MF_01385"/>
    </source>
</evidence>
<dbReference type="PANTHER" id="PTHR33620:SF1">
    <property type="entry name" value="UREASE ACCESSORY PROTEIN F"/>
    <property type="match status" value="1"/>
</dbReference>
<name>A0A4P7XJJ3_9ALTE</name>
<dbReference type="KEGG" id="hmi:soil367_12720"/>
<comment type="subunit">
    <text evidence="3">UreD, UreF and UreG form a complex that acts as a GTP-hydrolysis-dependent molecular chaperone, activating the urease apoprotein by helping to assemble the nickel containing metallocenter of UreC. The UreE protein probably delivers the nickel.</text>
</comment>
<dbReference type="Pfam" id="PF01730">
    <property type="entry name" value="UreF"/>
    <property type="match status" value="1"/>
</dbReference>
<dbReference type="HAMAP" id="MF_01385">
    <property type="entry name" value="UreF"/>
    <property type="match status" value="1"/>
</dbReference>
<sequence>MLVTAINQATAGVGEPGIQAAPGLTDLALLQLLRLVSPSLPIGGFAWSQGLEYAIDSGVLTGAEQIGNWLEGVMRNNLTHLDLPLILRLHQAAEDGERAKLEHWNDFILACRETHELYQEDIQLGAALYRLLASLDSPTLGSGFRPVSMLCGFAETGAGHNIPAETCALGWLWSWLENQLTVASKTLPLGQTDVQKLLQRLIPALPGCVAVAKGVADEDLGTSFPGFTMNSAWHETQYSRLFRS</sequence>
<dbReference type="PANTHER" id="PTHR33620">
    <property type="entry name" value="UREASE ACCESSORY PROTEIN F"/>
    <property type="match status" value="1"/>
</dbReference>
<gene>
    <name evidence="3" type="primary">ureF</name>
    <name evidence="4" type="ORF">soil367_12720</name>
</gene>
<dbReference type="RefSeq" id="WP_136550621.1">
    <property type="nucleotide sequence ID" value="NZ_CP031093.1"/>
</dbReference>
<dbReference type="AlphaFoldDB" id="A0A4P7XJJ3"/>
<keyword evidence="1 3" id="KW-0996">Nickel insertion</keyword>
<dbReference type="Gene3D" id="1.10.4190.10">
    <property type="entry name" value="Urease accessory protein UreF"/>
    <property type="match status" value="1"/>
</dbReference>
<protein>
    <recommendedName>
        <fullName evidence="3">Urease accessory protein UreF</fullName>
    </recommendedName>
</protein>
<evidence type="ECO:0000256" key="1">
    <source>
        <dbReference type="ARBA" id="ARBA00022988"/>
    </source>
</evidence>